<dbReference type="Pfam" id="PF10494">
    <property type="entry name" value="Stk19"/>
    <property type="match status" value="1"/>
</dbReference>
<reference evidence="3 4" key="1">
    <citation type="journal article" date="2024" name="Front Chem Biol">
        <title>Unveiling the potential of Daldinia eschscholtzii MFLUCC 19-0629 through bioactivity and bioinformatics studies for enhanced sustainable agriculture production.</title>
        <authorList>
            <person name="Brooks S."/>
            <person name="Weaver J.A."/>
            <person name="Klomchit A."/>
            <person name="Alharthi S.A."/>
            <person name="Onlamun T."/>
            <person name="Nurani R."/>
            <person name="Vong T.K."/>
            <person name="Alberti F."/>
            <person name="Greco C."/>
        </authorList>
    </citation>
    <scope>NUCLEOTIDE SEQUENCE [LARGE SCALE GENOMIC DNA]</scope>
    <source>
        <strain evidence="3">MFLUCC 19-0629</strain>
    </source>
</reference>
<evidence type="ECO:0000256" key="2">
    <source>
        <dbReference type="SAM" id="MobiDB-lite"/>
    </source>
</evidence>
<evidence type="ECO:0000313" key="4">
    <source>
        <dbReference type="Proteomes" id="UP001369815"/>
    </source>
</evidence>
<dbReference type="Proteomes" id="UP001369815">
    <property type="component" value="Unassembled WGS sequence"/>
</dbReference>
<dbReference type="GO" id="GO:0046579">
    <property type="term" value="P:positive regulation of Ras protein signal transduction"/>
    <property type="evidence" value="ECO:0007669"/>
    <property type="project" value="TreeGrafter"/>
</dbReference>
<accession>A0AAX6M881</accession>
<comment type="similarity">
    <text evidence="1">Belongs to the STK19 family.</text>
</comment>
<dbReference type="PANTHER" id="PTHR15243:SF0">
    <property type="entry name" value="SERINE_THREONINE-PROTEIN KINASE 19"/>
    <property type="match status" value="1"/>
</dbReference>
<feature type="compositionally biased region" description="Basic residues" evidence="2">
    <location>
        <begin position="41"/>
        <end position="51"/>
    </location>
</feature>
<keyword evidence="4" id="KW-1185">Reference proteome</keyword>
<evidence type="ECO:0000256" key="1">
    <source>
        <dbReference type="ARBA" id="ARBA00093458"/>
    </source>
</evidence>
<gene>
    <name evidence="3" type="ORF">Daesc_010443</name>
</gene>
<dbReference type="EMBL" id="JBANMG010000010">
    <property type="protein sequence ID" value="KAK6948673.1"/>
    <property type="molecule type" value="Genomic_DNA"/>
</dbReference>
<sequence>MSLRSILGGSGRVKKSSKKPGAKGSSSSSSSSPSTWASSLPRRKPGPKRGKSLAEDGDDGEDFFNDKLEDYGLVKTLATGLNLRDVPQAILHIRNHMFSPMPEQAAGMNSTRIAEVLNYRKRMPPIVTVSHIQTLLSSPSAVEREIAELSRAGFLRKVVVPGRGDIGEVVILAADFGQLVEDSAILDMSTKDSLTRLFKENPGVQALGPNALGAPEVDQLIKAGFLIANHTGATHYGPTSHNTNLYSRPEDKVTLTSLDIISKQPTGSLGAVGGEGVVHKAGGNGGGLLGASRLDATGTELRLAVPGNGTFLNLLSSALEHLVSLLGKSRYREAPETVLRERWNGGIAKEEAHYAARRSRGEFASILPGQTRKWRQFYGLSFDWVLQEAVGSGLVEVFDTRSVGRGIRAL</sequence>
<feature type="region of interest" description="Disordered" evidence="2">
    <location>
        <begin position="1"/>
        <end position="59"/>
    </location>
</feature>
<feature type="compositionally biased region" description="Basic residues" evidence="2">
    <location>
        <begin position="12"/>
        <end position="21"/>
    </location>
</feature>
<organism evidence="3 4">
    <name type="scientific">Daldinia eschscholtzii</name>
    <dbReference type="NCBI Taxonomy" id="292717"/>
    <lineage>
        <taxon>Eukaryota</taxon>
        <taxon>Fungi</taxon>
        <taxon>Dikarya</taxon>
        <taxon>Ascomycota</taxon>
        <taxon>Pezizomycotina</taxon>
        <taxon>Sordariomycetes</taxon>
        <taxon>Xylariomycetidae</taxon>
        <taxon>Xylariales</taxon>
        <taxon>Hypoxylaceae</taxon>
        <taxon>Daldinia</taxon>
    </lineage>
</organism>
<dbReference type="PANTHER" id="PTHR15243">
    <property type="entry name" value="SERINE/THREONINE-PROTEIN KINASE 19"/>
    <property type="match status" value="1"/>
</dbReference>
<name>A0AAX6M881_9PEZI</name>
<dbReference type="AlphaFoldDB" id="A0AAX6M881"/>
<dbReference type="InterPro" id="IPR018865">
    <property type="entry name" value="STK19-like"/>
</dbReference>
<evidence type="ECO:0000313" key="3">
    <source>
        <dbReference type="EMBL" id="KAK6948673.1"/>
    </source>
</evidence>
<comment type="caution">
    <text evidence="3">The sequence shown here is derived from an EMBL/GenBank/DDBJ whole genome shotgun (WGS) entry which is preliminary data.</text>
</comment>
<proteinExistence type="inferred from homology"/>
<protein>
    <recommendedName>
        <fullName evidence="5">Serine-threonine protein kinase 19-domain-containing protein</fullName>
    </recommendedName>
</protein>
<evidence type="ECO:0008006" key="5">
    <source>
        <dbReference type="Google" id="ProtNLM"/>
    </source>
</evidence>
<feature type="compositionally biased region" description="Low complexity" evidence="2">
    <location>
        <begin position="22"/>
        <end position="39"/>
    </location>
</feature>